<keyword evidence="4 10" id="KW-0808">Transferase</keyword>
<gene>
    <name evidence="10 12" type="primary">pyrR</name>
    <name evidence="12" type="ORF">FE782_20590</name>
</gene>
<evidence type="ECO:0000256" key="8">
    <source>
        <dbReference type="ARBA" id="ARBA00056018"/>
    </source>
</evidence>
<dbReference type="SUPFAM" id="SSF53271">
    <property type="entry name" value="PRTase-like"/>
    <property type="match status" value="1"/>
</dbReference>
<dbReference type="EC" id="2.4.2.9" evidence="10"/>
<evidence type="ECO:0000256" key="3">
    <source>
        <dbReference type="ARBA" id="ARBA00022676"/>
    </source>
</evidence>
<keyword evidence="3 10" id="KW-0328">Glycosyltransferase</keyword>
<dbReference type="InterPro" id="IPR050137">
    <property type="entry name" value="PyrR_bifunctional"/>
</dbReference>
<evidence type="ECO:0000256" key="5">
    <source>
        <dbReference type="ARBA" id="ARBA00023015"/>
    </source>
</evidence>
<feature type="short sequence motif" description="PRPP-binding" evidence="10">
    <location>
        <begin position="109"/>
        <end position="121"/>
    </location>
</feature>
<dbReference type="Gene3D" id="3.40.50.2020">
    <property type="match status" value="1"/>
</dbReference>
<evidence type="ECO:0000256" key="6">
    <source>
        <dbReference type="ARBA" id="ARBA00023163"/>
    </source>
</evidence>
<dbReference type="Pfam" id="PF00156">
    <property type="entry name" value="Pribosyltran"/>
    <property type="match status" value="1"/>
</dbReference>
<dbReference type="AlphaFoldDB" id="A0A5R9GG95"/>
<dbReference type="GO" id="GO:0004845">
    <property type="term" value="F:uracil phosphoribosyltransferase activity"/>
    <property type="evidence" value="ECO:0007669"/>
    <property type="project" value="UniProtKB-UniRule"/>
</dbReference>
<evidence type="ECO:0000256" key="1">
    <source>
        <dbReference type="ARBA" id="ARBA00005565"/>
    </source>
</evidence>
<evidence type="ECO:0000256" key="7">
    <source>
        <dbReference type="ARBA" id="ARBA00053556"/>
    </source>
</evidence>
<dbReference type="NCBIfam" id="NF003548">
    <property type="entry name" value="PRK05205.1-4"/>
    <property type="match status" value="1"/>
</dbReference>
<protein>
    <recommendedName>
        <fullName evidence="10">Bifunctional protein PyrR</fullName>
    </recommendedName>
    <domain>
        <recommendedName>
            <fullName evidence="10">Pyrimidine operon regulatory protein</fullName>
        </recommendedName>
    </domain>
    <domain>
        <recommendedName>
            <fullName evidence="10">Uracil phosphoribosyltransferase</fullName>
            <shortName evidence="10">UPRTase</shortName>
            <ecNumber evidence="10">2.4.2.9</ecNumber>
        </recommendedName>
    </domain>
</protein>
<dbReference type="GO" id="GO:0003723">
    <property type="term" value="F:RNA binding"/>
    <property type="evidence" value="ECO:0007669"/>
    <property type="project" value="UniProtKB-UniRule"/>
</dbReference>
<evidence type="ECO:0000256" key="4">
    <source>
        <dbReference type="ARBA" id="ARBA00022679"/>
    </source>
</evidence>
<comment type="function">
    <text evidence="7 10">Regulates transcriptional attenuation of the pyrimidine nucleotide (pyr) operon by binding in a uridine-dependent manner to specific sites on pyr mRNA. This disrupts an antiterminator hairpin in the RNA and favors formation of a downstream transcription terminator, leading to a reduced expression of downstream genes.</text>
</comment>
<dbReference type="NCBIfam" id="NF003549">
    <property type="entry name" value="PRK05205.1-5"/>
    <property type="match status" value="1"/>
</dbReference>
<comment type="function">
    <text evidence="8 10">Also displays a weak uracil phosphoribosyltransferase activity which is not physiologically significant.</text>
</comment>
<evidence type="ECO:0000256" key="2">
    <source>
        <dbReference type="ARBA" id="ARBA00022472"/>
    </source>
</evidence>
<dbReference type="PANTHER" id="PTHR11608:SF0">
    <property type="entry name" value="BIFUNCTIONAL PROTEIN PYRR"/>
    <property type="match status" value="1"/>
</dbReference>
<dbReference type="Proteomes" id="UP000309676">
    <property type="component" value="Unassembled WGS sequence"/>
</dbReference>
<keyword evidence="10" id="KW-0694">RNA-binding</keyword>
<feature type="domain" description="Phosphoribosyltransferase" evidence="11">
    <location>
        <begin position="22"/>
        <end position="175"/>
    </location>
</feature>
<dbReference type="EMBL" id="VCIW01000015">
    <property type="protein sequence ID" value="TLS50425.1"/>
    <property type="molecule type" value="Genomic_DNA"/>
</dbReference>
<comment type="similarity">
    <text evidence="1 10">Belongs to the purine/pyrimidine phosphoribosyltransferase family. PyrR subfamily.</text>
</comment>
<dbReference type="OrthoDB" id="9802227at2"/>
<keyword evidence="13" id="KW-1185">Reference proteome</keyword>
<dbReference type="HAMAP" id="MF_01219">
    <property type="entry name" value="PyrR"/>
    <property type="match status" value="1"/>
</dbReference>
<evidence type="ECO:0000313" key="13">
    <source>
        <dbReference type="Proteomes" id="UP000309676"/>
    </source>
</evidence>
<dbReference type="CDD" id="cd06223">
    <property type="entry name" value="PRTases_typeI"/>
    <property type="match status" value="1"/>
</dbReference>
<evidence type="ECO:0000256" key="9">
    <source>
        <dbReference type="ARBA" id="ARBA00063792"/>
    </source>
</evidence>
<dbReference type="InterPro" id="IPR023050">
    <property type="entry name" value="PyrR"/>
</dbReference>
<reference evidence="12 13" key="1">
    <citation type="submission" date="2019-05" db="EMBL/GenBank/DDBJ databases">
        <authorList>
            <person name="Narsing Rao M.P."/>
            <person name="Li W.J."/>
        </authorList>
    </citation>
    <scope>NUCLEOTIDE SEQUENCE [LARGE SCALE GENOMIC DNA]</scope>
    <source>
        <strain evidence="12 13">SYSU_K30003</strain>
    </source>
</reference>
<name>A0A5R9GG95_9BACL</name>
<accession>A0A5R9GG95</accession>
<keyword evidence="6 10" id="KW-0804">Transcription</keyword>
<sequence>MPERRGVGTLAETKTLLMDETAVRRALTRIAHEILEKNKGVDNCTFIGIRTRGIYLAHRISQKIAEIEGQRVPVGDIDITNFRDDVGGAPSKRTDDPSIDPALVVGRKIVLVDDVLYTGRTVRAAMDALIRGGRPQMIQLAVLVDRGHRELPIRPDYVGKNVPTAKLESIDVSLLEVDGKDEVTITGKRGDGE</sequence>
<dbReference type="GO" id="GO:0006353">
    <property type="term" value="P:DNA-templated transcription termination"/>
    <property type="evidence" value="ECO:0007669"/>
    <property type="project" value="UniProtKB-UniRule"/>
</dbReference>
<comment type="catalytic activity">
    <reaction evidence="10">
        <text>UMP + diphosphate = 5-phospho-alpha-D-ribose 1-diphosphate + uracil</text>
        <dbReference type="Rhea" id="RHEA:13017"/>
        <dbReference type="ChEBI" id="CHEBI:17568"/>
        <dbReference type="ChEBI" id="CHEBI:33019"/>
        <dbReference type="ChEBI" id="CHEBI:57865"/>
        <dbReference type="ChEBI" id="CHEBI:58017"/>
        <dbReference type="EC" id="2.4.2.9"/>
    </reaction>
</comment>
<organism evidence="12 13">
    <name type="scientific">Paenibacillus antri</name>
    <dbReference type="NCBI Taxonomy" id="2582848"/>
    <lineage>
        <taxon>Bacteria</taxon>
        <taxon>Bacillati</taxon>
        <taxon>Bacillota</taxon>
        <taxon>Bacilli</taxon>
        <taxon>Bacillales</taxon>
        <taxon>Paenibacillaceae</taxon>
        <taxon>Paenibacillus</taxon>
    </lineage>
</organism>
<evidence type="ECO:0000313" key="12">
    <source>
        <dbReference type="EMBL" id="TLS50425.1"/>
    </source>
</evidence>
<keyword evidence="5 10" id="KW-0805">Transcription regulation</keyword>
<comment type="subunit">
    <text evidence="9 10">Homodimer and homohexamer; in equilibrium.</text>
</comment>
<comment type="caution">
    <text evidence="12">The sequence shown here is derived from an EMBL/GenBank/DDBJ whole genome shotgun (WGS) entry which is preliminary data.</text>
</comment>
<evidence type="ECO:0000256" key="10">
    <source>
        <dbReference type="HAMAP-Rule" id="MF_01219"/>
    </source>
</evidence>
<dbReference type="FunFam" id="3.40.50.2020:FF:000020">
    <property type="entry name" value="Bifunctional protein PyrR"/>
    <property type="match status" value="1"/>
</dbReference>
<dbReference type="InterPro" id="IPR000836">
    <property type="entry name" value="PRTase_dom"/>
</dbReference>
<keyword evidence="2 10" id="KW-0806">Transcription termination</keyword>
<dbReference type="InterPro" id="IPR029057">
    <property type="entry name" value="PRTase-like"/>
</dbReference>
<proteinExistence type="inferred from homology"/>
<dbReference type="RefSeq" id="WP_138196137.1">
    <property type="nucleotide sequence ID" value="NZ_VCIW01000015.1"/>
</dbReference>
<evidence type="ECO:0000259" key="11">
    <source>
        <dbReference type="Pfam" id="PF00156"/>
    </source>
</evidence>
<dbReference type="PANTHER" id="PTHR11608">
    <property type="entry name" value="BIFUNCTIONAL PROTEIN PYRR"/>
    <property type="match status" value="1"/>
</dbReference>